<comment type="caution">
    <text evidence="1">The sequence shown here is derived from an EMBL/GenBank/DDBJ whole genome shotgun (WGS) entry which is preliminary data.</text>
</comment>
<evidence type="ECO:0000313" key="1">
    <source>
        <dbReference type="EMBL" id="PUU76324.1"/>
    </source>
</evidence>
<evidence type="ECO:0000313" key="2">
    <source>
        <dbReference type="Proteomes" id="UP000244722"/>
    </source>
</evidence>
<organism evidence="1 2">
    <name type="scientific">Tuber borchii</name>
    <name type="common">White truffle</name>
    <dbReference type="NCBI Taxonomy" id="42251"/>
    <lineage>
        <taxon>Eukaryota</taxon>
        <taxon>Fungi</taxon>
        <taxon>Dikarya</taxon>
        <taxon>Ascomycota</taxon>
        <taxon>Pezizomycotina</taxon>
        <taxon>Pezizomycetes</taxon>
        <taxon>Pezizales</taxon>
        <taxon>Tuberaceae</taxon>
        <taxon>Tuber</taxon>
    </lineage>
</organism>
<name>A0A2T6ZLM7_TUBBO</name>
<dbReference type="AlphaFoldDB" id="A0A2T6ZLM7"/>
<dbReference type="EMBL" id="NESQ01000191">
    <property type="protein sequence ID" value="PUU76324.1"/>
    <property type="molecule type" value="Genomic_DNA"/>
</dbReference>
<reference evidence="1 2" key="1">
    <citation type="submission" date="2017-04" db="EMBL/GenBank/DDBJ databases">
        <title>Draft genome sequence of Tuber borchii Vittad., a whitish edible truffle.</title>
        <authorList>
            <consortium name="DOE Joint Genome Institute"/>
            <person name="Murat C."/>
            <person name="Kuo A."/>
            <person name="Barry K.W."/>
            <person name="Clum A."/>
            <person name="Dockter R.B."/>
            <person name="Fauchery L."/>
            <person name="Iotti M."/>
            <person name="Kohler A."/>
            <person name="Labutti K."/>
            <person name="Lindquist E.A."/>
            <person name="Lipzen A."/>
            <person name="Ohm R.A."/>
            <person name="Wang M."/>
            <person name="Grigoriev I.V."/>
            <person name="Zambonelli A."/>
            <person name="Martin F.M."/>
        </authorList>
    </citation>
    <scope>NUCLEOTIDE SEQUENCE [LARGE SCALE GENOMIC DNA]</scope>
    <source>
        <strain evidence="1 2">Tbo3840</strain>
    </source>
</reference>
<proteinExistence type="predicted"/>
<gene>
    <name evidence="1" type="ORF">B9Z19DRAFT_1129850</name>
</gene>
<keyword evidence="2" id="KW-1185">Reference proteome</keyword>
<sequence>MHKNYPPPNLHNLLHTKTRSAAANPNSTLLILQITPHTEPPPTPLVEEQFCVNNRVTWAQLVAQVCACLGLRGDEVDRVMVYVAGEEEEGAVVLLDEMMIGEVGETIWAIM</sequence>
<protein>
    <submittedName>
        <fullName evidence="1">Uncharacterized protein</fullName>
    </submittedName>
</protein>
<accession>A0A2T6ZLM7</accession>
<dbReference type="Proteomes" id="UP000244722">
    <property type="component" value="Unassembled WGS sequence"/>
</dbReference>